<dbReference type="Gene3D" id="1.10.10.10">
    <property type="entry name" value="Winged helix-like DNA-binding domain superfamily/Winged helix DNA-binding domain"/>
    <property type="match status" value="1"/>
</dbReference>
<evidence type="ECO:0000259" key="4">
    <source>
        <dbReference type="PROSITE" id="PS50995"/>
    </source>
</evidence>
<dbReference type="PROSITE" id="PS50995">
    <property type="entry name" value="HTH_MARR_2"/>
    <property type="match status" value="1"/>
</dbReference>
<evidence type="ECO:0000313" key="6">
    <source>
        <dbReference type="Proteomes" id="UP000768567"/>
    </source>
</evidence>
<dbReference type="PANTHER" id="PTHR42756:SF1">
    <property type="entry name" value="TRANSCRIPTIONAL REPRESSOR OF EMRAB OPERON"/>
    <property type="match status" value="1"/>
</dbReference>
<gene>
    <name evidence="5" type="ORF">INF35_03860</name>
</gene>
<evidence type="ECO:0000256" key="1">
    <source>
        <dbReference type="ARBA" id="ARBA00023015"/>
    </source>
</evidence>
<proteinExistence type="predicted"/>
<keyword evidence="6" id="KW-1185">Reference proteome</keyword>
<name>A0ABR9R198_9FIRM</name>
<dbReference type="Pfam" id="PF12802">
    <property type="entry name" value="MarR_2"/>
    <property type="match status" value="1"/>
</dbReference>
<keyword evidence="3" id="KW-0804">Transcription</keyword>
<evidence type="ECO:0000313" key="5">
    <source>
        <dbReference type="EMBL" id="MBE5036918.1"/>
    </source>
</evidence>
<comment type="caution">
    <text evidence="5">The sequence shown here is derived from an EMBL/GenBank/DDBJ whole genome shotgun (WGS) entry which is preliminary data.</text>
</comment>
<dbReference type="InterPro" id="IPR036388">
    <property type="entry name" value="WH-like_DNA-bd_sf"/>
</dbReference>
<protein>
    <submittedName>
        <fullName evidence="5">Winged helix-turn-helix transcriptional regulator</fullName>
    </submittedName>
</protein>
<dbReference type="InterPro" id="IPR000835">
    <property type="entry name" value="HTH_MarR-typ"/>
</dbReference>
<dbReference type="InterPro" id="IPR036390">
    <property type="entry name" value="WH_DNA-bd_sf"/>
</dbReference>
<evidence type="ECO:0000256" key="3">
    <source>
        <dbReference type="ARBA" id="ARBA00023163"/>
    </source>
</evidence>
<dbReference type="RefSeq" id="WP_193500191.1">
    <property type="nucleotide sequence ID" value="NZ_JADCKC010000001.1"/>
</dbReference>
<dbReference type="SUPFAM" id="SSF46785">
    <property type="entry name" value="Winged helix' DNA-binding domain"/>
    <property type="match status" value="1"/>
</dbReference>
<dbReference type="Proteomes" id="UP000768567">
    <property type="component" value="Unassembled WGS sequence"/>
</dbReference>
<sequence length="148" mass="16824">MPTDFIPLLRQLNQYLEQRGRVQMQPLGLSTSEGLTLCYLLRHKGGDLCAAQLHERLGVSKAALSATLKSLCRKGYLEMEVFPDDDRKKRIIPTSKALELHRRIDERMLEHSAKLCRGIPPQDLEVTGHVLDTMLCNLKQTTTGRKTR</sequence>
<dbReference type="EMBL" id="JADCKC010000001">
    <property type="protein sequence ID" value="MBE5036918.1"/>
    <property type="molecule type" value="Genomic_DNA"/>
</dbReference>
<evidence type="ECO:0000256" key="2">
    <source>
        <dbReference type="ARBA" id="ARBA00023125"/>
    </source>
</evidence>
<reference evidence="5 6" key="1">
    <citation type="submission" date="2020-10" db="EMBL/GenBank/DDBJ databases">
        <title>ChiBAC.</title>
        <authorList>
            <person name="Zenner C."/>
            <person name="Hitch T.C.A."/>
            <person name="Clavel T."/>
        </authorList>
    </citation>
    <scope>NUCLEOTIDE SEQUENCE [LARGE SCALE GENOMIC DNA]</scope>
    <source>
        <strain evidence="5 6">DSM 109015</strain>
    </source>
</reference>
<accession>A0ABR9R198</accession>
<dbReference type="SMART" id="SM00347">
    <property type="entry name" value="HTH_MARR"/>
    <property type="match status" value="1"/>
</dbReference>
<keyword evidence="1" id="KW-0805">Transcription regulation</keyword>
<feature type="domain" description="HTH marR-type" evidence="4">
    <location>
        <begin position="2"/>
        <end position="136"/>
    </location>
</feature>
<keyword evidence="2" id="KW-0238">DNA-binding</keyword>
<organism evidence="5 6">
    <name type="scientific">Gemmiger gallinarum</name>
    <dbReference type="NCBI Taxonomy" id="2779354"/>
    <lineage>
        <taxon>Bacteria</taxon>
        <taxon>Bacillati</taxon>
        <taxon>Bacillota</taxon>
        <taxon>Clostridia</taxon>
        <taxon>Eubacteriales</taxon>
        <taxon>Gemmiger</taxon>
    </lineage>
</organism>
<dbReference type="PANTHER" id="PTHR42756">
    <property type="entry name" value="TRANSCRIPTIONAL REGULATOR, MARR"/>
    <property type="match status" value="1"/>
</dbReference>